<accession>A0AAD4R123</accession>
<feature type="transmembrane region" description="Helical" evidence="1">
    <location>
        <begin position="84"/>
        <end position="109"/>
    </location>
</feature>
<dbReference type="EMBL" id="JAKKPZ010000012">
    <property type="protein sequence ID" value="KAI1714909.1"/>
    <property type="molecule type" value="Genomic_DNA"/>
</dbReference>
<dbReference type="PANTHER" id="PTHR34851">
    <property type="entry name" value="PROTEIN CBG05235-RELATED"/>
    <property type="match status" value="1"/>
</dbReference>
<organism evidence="2 3">
    <name type="scientific">Ditylenchus destructor</name>
    <dbReference type="NCBI Taxonomy" id="166010"/>
    <lineage>
        <taxon>Eukaryota</taxon>
        <taxon>Metazoa</taxon>
        <taxon>Ecdysozoa</taxon>
        <taxon>Nematoda</taxon>
        <taxon>Chromadorea</taxon>
        <taxon>Rhabditida</taxon>
        <taxon>Tylenchina</taxon>
        <taxon>Tylenchomorpha</taxon>
        <taxon>Sphaerularioidea</taxon>
        <taxon>Anguinidae</taxon>
        <taxon>Anguininae</taxon>
        <taxon>Ditylenchus</taxon>
    </lineage>
</organism>
<keyword evidence="1" id="KW-0472">Membrane</keyword>
<feature type="transmembrane region" description="Helical" evidence="1">
    <location>
        <begin position="31"/>
        <end position="48"/>
    </location>
</feature>
<proteinExistence type="predicted"/>
<sequence length="177" mass="21152">MASIPVHSIYDEDRYYRCCCNQFHVERGAKIIAFLGAVLSAIFAVLQFLSGNLILFIFGLFHFLIYWSILYAQRKRQPFLYTPFLFINGLSLFFMGLYIIFLIVMLILLPDFWRDRETYDPKTRHDTALDAIRIFTWLQLIYAIISEFVTAYFFYVIWRAYKYMKQELTAPTILRKV</sequence>
<keyword evidence="3" id="KW-1185">Reference proteome</keyword>
<dbReference type="Proteomes" id="UP001201812">
    <property type="component" value="Unassembled WGS sequence"/>
</dbReference>
<gene>
    <name evidence="2" type="ORF">DdX_08180</name>
</gene>
<reference evidence="2" key="1">
    <citation type="submission" date="2022-01" db="EMBL/GenBank/DDBJ databases">
        <title>Genome Sequence Resource for Two Populations of Ditylenchus destructor, the Migratory Endoparasitic Phytonematode.</title>
        <authorList>
            <person name="Zhang H."/>
            <person name="Lin R."/>
            <person name="Xie B."/>
        </authorList>
    </citation>
    <scope>NUCLEOTIDE SEQUENCE</scope>
    <source>
        <strain evidence="2">BazhouSP</strain>
    </source>
</reference>
<keyword evidence="1" id="KW-1133">Transmembrane helix</keyword>
<name>A0AAD4R123_9BILA</name>
<evidence type="ECO:0000313" key="3">
    <source>
        <dbReference type="Proteomes" id="UP001201812"/>
    </source>
</evidence>
<evidence type="ECO:0000256" key="1">
    <source>
        <dbReference type="SAM" id="Phobius"/>
    </source>
</evidence>
<feature type="transmembrane region" description="Helical" evidence="1">
    <location>
        <begin position="54"/>
        <end position="72"/>
    </location>
</feature>
<feature type="transmembrane region" description="Helical" evidence="1">
    <location>
        <begin position="134"/>
        <end position="158"/>
    </location>
</feature>
<comment type="caution">
    <text evidence="2">The sequence shown here is derived from an EMBL/GenBank/DDBJ whole genome shotgun (WGS) entry which is preliminary data.</text>
</comment>
<evidence type="ECO:0000313" key="2">
    <source>
        <dbReference type="EMBL" id="KAI1714909.1"/>
    </source>
</evidence>
<dbReference type="PANTHER" id="PTHR34851:SF5">
    <property type="entry name" value="MARVEL DOMAIN-CONTAINING PROTEIN"/>
    <property type="match status" value="1"/>
</dbReference>
<dbReference type="AlphaFoldDB" id="A0AAD4R123"/>
<keyword evidence="1" id="KW-0812">Transmembrane</keyword>
<protein>
    <submittedName>
        <fullName evidence="2">Uncharacterized protein</fullName>
    </submittedName>
</protein>